<protein>
    <submittedName>
        <fullName evidence="2">Uncharacterized protein</fullName>
    </submittedName>
</protein>
<comment type="caution">
    <text evidence="2">The sequence shown here is derived from an EMBL/GenBank/DDBJ whole genome shotgun (WGS) entry which is preliminary data.</text>
</comment>
<evidence type="ECO:0000256" key="1">
    <source>
        <dbReference type="SAM" id="MobiDB-lite"/>
    </source>
</evidence>
<evidence type="ECO:0000313" key="3">
    <source>
        <dbReference type="Proteomes" id="UP000287651"/>
    </source>
</evidence>
<name>A0A426ZRP2_ENSVE</name>
<gene>
    <name evidence="2" type="ORF">B296_00018488</name>
</gene>
<sequence length="77" mass="8140">MRVVVYISIDQGELLGGHSGVEAGGRKGRGSDDESSGAQLPKSKVSVIKEVDSEEHHNAAEADLPIVNKGIQMQGNR</sequence>
<feature type="compositionally biased region" description="Basic and acidic residues" evidence="1">
    <location>
        <begin position="47"/>
        <end position="60"/>
    </location>
</feature>
<dbReference type="Proteomes" id="UP000287651">
    <property type="component" value="Unassembled WGS sequence"/>
</dbReference>
<dbReference type="EMBL" id="AMZH03005336">
    <property type="protein sequence ID" value="RRT66687.1"/>
    <property type="molecule type" value="Genomic_DNA"/>
</dbReference>
<feature type="region of interest" description="Disordered" evidence="1">
    <location>
        <begin position="16"/>
        <end position="77"/>
    </location>
</feature>
<organism evidence="2 3">
    <name type="scientific">Ensete ventricosum</name>
    <name type="common">Abyssinian banana</name>
    <name type="synonym">Musa ensete</name>
    <dbReference type="NCBI Taxonomy" id="4639"/>
    <lineage>
        <taxon>Eukaryota</taxon>
        <taxon>Viridiplantae</taxon>
        <taxon>Streptophyta</taxon>
        <taxon>Embryophyta</taxon>
        <taxon>Tracheophyta</taxon>
        <taxon>Spermatophyta</taxon>
        <taxon>Magnoliopsida</taxon>
        <taxon>Liliopsida</taxon>
        <taxon>Zingiberales</taxon>
        <taxon>Musaceae</taxon>
        <taxon>Ensete</taxon>
    </lineage>
</organism>
<dbReference type="AlphaFoldDB" id="A0A426ZRP2"/>
<accession>A0A426ZRP2</accession>
<proteinExistence type="predicted"/>
<evidence type="ECO:0000313" key="2">
    <source>
        <dbReference type="EMBL" id="RRT66687.1"/>
    </source>
</evidence>
<reference evidence="2 3" key="1">
    <citation type="journal article" date="2014" name="Agronomy (Basel)">
        <title>A Draft Genome Sequence for Ensete ventricosum, the Drought-Tolerant Tree Against Hunger.</title>
        <authorList>
            <person name="Harrison J."/>
            <person name="Moore K.A."/>
            <person name="Paszkiewicz K."/>
            <person name="Jones T."/>
            <person name="Grant M."/>
            <person name="Ambacheew D."/>
            <person name="Muzemil S."/>
            <person name="Studholme D.J."/>
        </authorList>
    </citation>
    <scope>NUCLEOTIDE SEQUENCE [LARGE SCALE GENOMIC DNA]</scope>
</reference>